<dbReference type="InterPro" id="IPR011032">
    <property type="entry name" value="GroES-like_sf"/>
</dbReference>
<dbReference type="GO" id="GO:0016651">
    <property type="term" value="F:oxidoreductase activity, acting on NAD(P)H"/>
    <property type="evidence" value="ECO:0007669"/>
    <property type="project" value="InterPro"/>
</dbReference>
<dbReference type="Gene3D" id="3.90.180.10">
    <property type="entry name" value="Medium-chain alcohol dehydrogenases, catalytic domain"/>
    <property type="match status" value="1"/>
</dbReference>
<dbReference type="SUPFAM" id="SSF50129">
    <property type="entry name" value="GroES-like"/>
    <property type="match status" value="1"/>
</dbReference>
<protein>
    <submittedName>
        <fullName evidence="2">Zn(2)-C6 fungal-type domain-containing protein</fullName>
    </submittedName>
</protein>
<accession>A0A5K1JYH8</accession>
<dbReference type="AlphaFoldDB" id="A0A5K1JYH8"/>
<dbReference type="PANTHER" id="PTHR45348">
    <property type="entry name" value="HYPOTHETICAL OXIDOREDUCTASE (EUROFUNG)"/>
    <property type="match status" value="1"/>
</dbReference>
<evidence type="ECO:0000313" key="2">
    <source>
        <dbReference type="EMBL" id="VWO97703.1"/>
    </source>
</evidence>
<organism evidence="2">
    <name type="scientific">Ganoderma boninense</name>
    <dbReference type="NCBI Taxonomy" id="34458"/>
    <lineage>
        <taxon>Eukaryota</taxon>
        <taxon>Fungi</taxon>
        <taxon>Dikarya</taxon>
        <taxon>Basidiomycota</taxon>
        <taxon>Agaricomycotina</taxon>
        <taxon>Agaricomycetes</taxon>
        <taxon>Polyporales</taxon>
        <taxon>Polyporaceae</taxon>
        <taxon>Ganoderma</taxon>
    </lineage>
</organism>
<sequence length="120" mass="13095">MTTPSQKALILPEKFGEWKLAEIAVPKPGPKELLVKVSATALNPVDWKLKEFGVIAEQFPFIAGAEASGIIEEVGSEVTSRWTKGEKVLFQGSFTDGWTTFKQYTTIPADLAAKVLLPSM</sequence>
<feature type="domain" description="Alcohol dehydrogenase-like N-terminal" evidence="1">
    <location>
        <begin position="29"/>
        <end position="114"/>
    </location>
</feature>
<dbReference type="InterPro" id="IPR047122">
    <property type="entry name" value="Trans-enoyl_RdTase-like"/>
</dbReference>
<dbReference type="PANTHER" id="PTHR45348:SF2">
    <property type="entry name" value="ZINC-TYPE ALCOHOL DEHYDROGENASE-LIKE PROTEIN C2E1P3.01"/>
    <property type="match status" value="1"/>
</dbReference>
<reference evidence="2" key="1">
    <citation type="submission" date="2019-10" db="EMBL/GenBank/DDBJ databases">
        <authorList>
            <person name="Nor Muhammad N."/>
        </authorList>
    </citation>
    <scope>NUCLEOTIDE SEQUENCE</scope>
</reference>
<dbReference type="InterPro" id="IPR013154">
    <property type="entry name" value="ADH-like_N"/>
</dbReference>
<name>A0A5K1JYH8_9APHY</name>
<dbReference type="Pfam" id="PF08240">
    <property type="entry name" value="ADH_N"/>
    <property type="match status" value="1"/>
</dbReference>
<proteinExistence type="predicted"/>
<gene>
    <name evidence="2" type="primary">I1RB67</name>
</gene>
<evidence type="ECO:0000259" key="1">
    <source>
        <dbReference type="Pfam" id="PF08240"/>
    </source>
</evidence>
<dbReference type="EMBL" id="LR726460">
    <property type="protein sequence ID" value="VWO97703.1"/>
    <property type="molecule type" value="Genomic_DNA"/>
</dbReference>